<dbReference type="RefSeq" id="WP_240769520.1">
    <property type="nucleotide sequence ID" value="NZ_JBHSNS010000010.1"/>
</dbReference>
<organism evidence="2 3">
    <name type="scientific">Nocardioides vastitatis</name>
    <dbReference type="NCBI Taxonomy" id="2568655"/>
    <lineage>
        <taxon>Bacteria</taxon>
        <taxon>Bacillati</taxon>
        <taxon>Actinomycetota</taxon>
        <taxon>Actinomycetes</taxon>
        <taxon>Propionibacteriales</taxon>
        <taxon>Nocardioidaceae</taxon>
        <taxon>Nocardioides</taxon>
    </lineage>
</organism>
<proteinExistence type="predicted"/>
<accession>A0ABW0ZMJ2</accession>
<comment type="caution">
    <text evidence="2">The sequence shown here is derived from an EMBL/GenBank/DDBJ whole genome shotgun (WGS) entry which is preliminary data.</text>
</comment>
<dbReference type="Proteomes" id="UP001596072">
    <property type="component" value="Unassembled WGS sequence"/>
</dbReference>
<sequence length="75" mass="7619">MLTPTLIADVYGVRADVRHDRDGGRISVSFQPGAPISAASRRSAAMSLAGRPSLPLGSHSAGIGATAPVCSTDRS</sequence>
<reference evidence="3" key="1">
    <citation type="journal article" date="2019" name="Int. J. Syst. Evol. Microbiol.">
        <title>The Global Catalogue of Microorganisms (GCM) 10K type strain sequencing project: providing services to taxonomists for standard genome sequencing and annotation.</title>
        <authorList>
            <consortium name="The Broad Institute Genomics Platform"/>
            <consortium name="The Broad Institute Genome Sequencing Center for Infectious Disease"/>
            <person name="Wu L."/>
            <person name="Ma J."/>
        </authorList>
    </citation>
    <scope>NUCLEOTIDE SEQUENCE [LARGE SCALE GENOMIC DNA]</scope>
    <source>
        <strain evidence="3">YIM 94188</strain>
    </source>
</reference>
<evidence type="ECO:0000313" key="2">
    <source>
        <dbReference type="EMBL" id="MFC5730789.1"/>
    </source>
</evidence>
<gene>
    <name evidence="2" type="ORF">ACFPQB_17845</name>
</gene>
<keyword evidence="3" id="KW-1185">Reference proteome</keyword>
<protein>
    <submittedName>
        <fullName evidence="2">Uncharacterized protein</fullName>
    </submittedName>
</protein>
<evidence type="ECO:0000313" key="3">
    <source>
        <dbReference type="Proteomes" id="UP001596072"/>
    </source>
</evidence>
<dbReference type="EMBL" id="JBHSNS010000010">
    <property type="protein sequence ID" value="MFC5730789.1"/>
    <property type="molecule type" value="Genomic_DNA"/>
</dbReference>
<feature type="region of interest" description="Disordered" evidence="1">
    <location>
        <begin position="55"/>
        <end position="75"/>
    </location>
</feature>
<evidence type="ECO:0000256" key="1">
    <source>
        <dbReference type="SAM" id="MobiDB-lite"/>
    </source>
</evidence>
<name>A0ABW0ZMJ2_9ACTN</name>